<dbReference type="EMBL" id="KN818340">
    <property type="protein sequence ID" value="KIL58353.1"/>
    <property type="molecule type" value="Genomic_DNA"/>
</dbReference>
<dbReference type="InterPro" id="IPR016169">
    <property type="entry name" value="FAD-bd_PCMH_sub2"/>
</dbReference>
<reference evidence="7 8" key="1">
    <citation type="submission" date="2014-04" db="EMBL/GenBank/DDBJ databases">
        <title>Evolutionary Origins and Diversification of the Mycorrhizal Mutualists.</title>
        <authorList>
            <consortium name="DOE Joint Genome Institute"/>
            <consortium name="Mycorrhizal Genomics Consortium"/>
            <person name="Kohler A."/>
            <person name="Kuo A."/>
            <person name="Nagy L.G."/>
            <person name="Floudas D."/>
            <person name="Copeland A."/>
            <person name="Barry K.W."/>
            <person name="Cichocki N."/>
            <person name="Veneault-Fourrey C."/>
            <person name="LaButti K."/>
            <person name="Lindquist E.A."/>
            <person name="Lipzen A."/>
            <person name="Lundell T."/>
            <person name="Morin E."/>
            <person name="Murat C."/>
            <person name="Riley R."/>
            <person name="Ohm R."/>
            <person name="Sun H."/>
            <person name="Tunlid A."/>
            <person name="Henrissat B."/>
            <person name="Grigoriev I.V."/>
            <person name="Hibbett D.S."/>
            <person name="Martin F."/>
        </authorList>
    </citation>
    <scope>NUCLEOTIDE SEQUENCE [LARGE SCALE GENOMIC DNA]</scope>
    <source>
        <strain evidence="7 8">Koide BX008</strain>
    </source>
</reference>
<dbReference type="SUPFAM" id="SSF56176">
    <property type="entry name" value="FAD-binding/transporter-associated domain-like"/>
    <property type="match status" value="1"/>
</dbReference>
<organism evidence="7 8">
    <name type="scientific">Amanita muscaria (strain Koide BX008)</name>
    <dbReference type="NCBI Taxonomy" id="946122"/>
    <lineage>
        <taxon>Eukaryota</taxon>
        <taxon>Fungi</taxon>
        <taxon>Dikarya</taxon>
        <taxon>Basidiomycota</taxon>
        <taxon>Agaricomycotina</taxon>
        <taxon>Agaricomycetes</taxon>
        <taxon>Agaricomycetidae</taxon>
        <taxon>Agaricales</taxon>
        <taxon>Pluteineae</taxon>
        <taxon>Amanitaceae</taxon>
        <taxon>Amanita</taxon>
    </lineage>
</organism>
<dbReference type="PROSITE" id="PS51387">
    <property type="entry name" value="FAD_PCMH"/>
    <property type="match status" value="1"/>
</dbReference>
<evidence type="ECO:0000256" key="5">
    <source>
        <dbReference type="SAM" id="SignalP"/>
    </source>
</evidence>
<dbReference type="STRING" id="946122.A0A0C2WQ25"/>
<name>A0A0C2WQ25_AMAMK</name>
<sequence length="491" mass="53235">MLGGLTLLLSVASAAYASSIPQLDGYNSSFAHACNLISSSISQESSVYYPGTAVYERDIYHWASSSIQHSTCTVEPGSVQDIANILQIVGQTRTPFGVKSGGGHTMNPNFSSSPGVLIALYRFNGIEFDPASQTVTFGTGLRWDDVYAALAPYNVSVLGARFSGVGVGHALGGGYSWKTNQYGLALDTVTALELVKPDGGVVAVTEESDSELFFGLKGGFNNFGIVTRITMQTFPQTSVWGGQLTYPASSMPAVTAAVIKYSATNTDPKATIDASYDCFVGIPFAVVLLYYDAPSPPQGLFDDFFKMPIQQSNVRERSLLEFITLRPVANITANYRIAADTVPILRHTEPVMRAIQEENQKWCVKELAATGPFVTYTVEPFLPSIFNHSTLSSAYPPTRDTVFSPFIAYFGWLDEAMDNQAINNVKESVARIRQAVIEDGQNITSAPKYPNYALFDTPVDEMYGGNINRLKALRSRVDPSNVMGLAGGFKF</sequence>
<dbReference type="InterPro" id="IPR050416">
    <property type="entry name" value="FAD-linked_Oxidoreductase"/>
</dbReference>
<evidence type="ECO:0000256" key="3">
    <source>
        <dbReference type="ARBA" id="ARBA00022827"/>
    </source>
</evidence>
<dbReference type="Gene3D" id="3.30.465.10">
    <property type="match status" value="1"/>
</dbReference>
<evidence type="ECO:0000256" key="4">
    <source>
        <dbReference type="ARBA" id="ARBA00023002"/>
    </source>
</evidence>
<dbReference type="PANTHER" id="PTHR42973:SF13">
    <property type="entry name" value="FAD-BINDING PCMH-TYPE DOMAIN-CONTAINING PROTEIN"/>
    <property type="match status" value="1"/>
</dbReference>
<feature type="signal peptide" evidence="5">
    <location>
        <begin position="1"/>
        <end position="17"/>
    </location>
</feature>
<feature type="chain" id="PRO_5002173712" description="FAD-binding PCMH-type domain-containing protein" evidence="5">
    <location>
        <begin position="18"/>
        <end position="491"/>
    </location>
</feature>
<feature type="domain" description="FAD-binding PCMH-type" evidence="6">
    <location>
        <begin position="66"/>
        <end position="236"/>
    </location>
</feature>
<dbReference type="InterPro" id="IPR006094">
    <property type="entry name" value="Oxid_FAD_bind_N"/>
</dbReference>
<dbReference type="GO" id="GO:0016491">
    <property type="term" value="F:oxidoreductase activity"/>
    <property type="evidence" value="ECO:0007669"/>
    <property type="project" value="UniProtKB-KW"/>
</dbReference>
<protein>
    <recommendedName>
        <fullName evidence="6">FAD-binding PCMH-type domain-containing protein</fullName>
    </recommendedName>
</protein>
<evidence type="ECO:0000256" key="1">
    <source>
        <dbReference type="ARBA" id="ARBA00005466"/>
    </source>
</evidence>
<keyword evidence="2" id="KW-0285">Flavoprotein</keyword>
<keyword evidence="4" id="KW-0560">Oxidoreductase</keyword>
<evidence type="ECO:0000256" key="2">
    <source>
        <dbReference type="ARBA" id="ARBA00022630"/>
    </source>
</evidence>
<dbReference type="InterPro" id="IPR036318">
    <property type="entry name" value="FAD-bd_PCMH-like_sf"/>
</dbReference>
<dbReference type="InterPro" id="IPR016166">
    <property type="entry name" value="FAD-bd_PCMH"/>
</dbReference>
<dbReference type="Pfam" id="PF08031">
    <property type="entry name" value="BBE"/>
    <property type="match status" value="1"/>
</dbReference>
<accession>A0A0C2WQ25</accession>
<dbReference type="InterPro" id="IPR012951">
    <property type="entry name" value="BBE"/>
</dbReference>
<proteinExistence type="inferred from homology"/>
<evidence type="ECO:0000313" key="7">
    <source>
        <dbReference type="EMBL" id="KIL58353.1"/>
    </source>
</evidence>
<comment type="similarity">
    <text evidence="1">Belongs to the oxygen-dependent FAD-linked oxidoreductase family.</text>
</comment>
<evidence type="ECO:0000313" key="8">
    <source>
        <dbReference type="Proteomes" id="UP000054549"/>
    </source>
</evidence>
<dbReference type="Pfam" id="PF01565">
    <property type="entry name" value="FAD_binding_4"/>
    <property type="match status" value="1"/>
</dbReference>
<dbReference type="InParanoid" id="A0A0C2WQ25"/>
<dbReference type="GO" id="GO:0071949">
    <property type="term" value="F:FAD binding"/>
    <property type="evidence" value="ECO:0007669"/>
    <property type="project" value="InterPro"/>
</dbReference>
<keyword evidence="3" id="KW-0274">FAD</keyword>
<dbReference type="HOGENOM" id="CLU_018354_1_0_1"/>
<keyword evidence="8" id="KW-1185">Reference proteome</keyword>
<dbReference type="Proteomes" id="UP000054549">
    <property type="component" value="Unassembled WGS sequence"/>
</dbReference>
<dbReference type="PANTHER" id="PTHR42973">
    <property type="entry name" value="BINDING OXIDOREDUCTASE, PUTATIVE (AFU_ORTHOLOGUE AFUA_1G17690)-RELATED"/>
    <property type="match status" value="1"/>
</dbReference>
<dbReference type="OrthoDB" id="2151789at2759"/>
<keyword evidence="5" id="KW-0732">Signal</keyword>
<evidence type="ECO:0000259" key="6">
    <source>
        <dbReference type="PROSITE" id="PS51387"/>
    </source>
</evidence>
<dbReference type="AlphaFoldDB" id="A0A0C2WQ25"/>
<gene>
    <name evidence="7" type="ORF">M378DRAFT_86604</name>
</gene>